<accession>A0A1L2ZMV0</accession>
<dbReference type="KEGG" id="nae:BHE16_04245"/>
<feature type="domain" description="Acyl-CoA oxidase/dehydrogenase middle" evidence="8">
    <location>
        <begin position="124"/>
        <end position="224"/>
    </location>
</feature>
<dbReference type="PROSITE" id="PS00073">
    <property type="entry name" value="ACYL_COA_DH_2"/>
    <property type="match status" value="1"/>
</dbReference>
<dbReference type="InterPro" id="IPR037069">
    <property type="entry name" value="AcylCoA_DH/ox_N_sf"/>
</dbReference>
<dbReference type="Proteomes" id="UP000183530">
    <property type="component" value="Chromosome"/>
</dbReference>
<evidence type="ECO:0000259" key="7">
    <source>
        <dbReference type="Pfam" id="PF00441"/>
    </source>
</evidence>
<evidence type="ECO:0000259" key="8">
    <source>
        <dbReference type="Pfam" id="PF02770"/>
    </source>
</evidence>
<dbReference type="PIRSF" id="PIRSF016578">
    <property type="entry name" value="HsaA"/>
    <property type="match status" value="1"/>
</dbReference>
<dbReference type="InterPro" id="IPR009100">
    <property type="entry name" value="AcylCoA_DH/oxidase_NM_dom_sf"/>
</dbReference>
<dbReference type="Pfam" id="PF02770">
    <property type="entry name" value="Acyl-CoA_dh_M"/>
    <property type="match status" value="1"/>
</dbReference>
<proteinExistence type="inferred from homology"/>
<dbReference type="OrthoDB" id="2769798at2"/>
<dbReference type="InterPro" id="IPR036250">
    <property type="entry name" value="AcylCo_DH-like_C"/>
</dbReference>
<dbReference type="InterPro" id="IPR046373">
    <property type="entry name" value="Acyl-CoA_Oxase/DH_mid-dom_sf"/>
</dbReference>
<dbReference type="EMBL" id="CP018135">
    <property type="protein sequence ID" value="APF40358.1"/>
    <property type="molecule type" value="Genomic_DNA"/>
</dbReference>
<evidence type="ECO:0000256" key="5">
    <source>
        <dbReference type="ARBA" id="ARBA00023002"/>
    </source>
</evidence>
<dbReference type="InterPro" id="IPR006089">
    <property type="entry name" value="Acyl-CoA_DH_CS"/>
</dbReference>
<dbReference type="Pfam" id="PF02771">
    <property type="entry name" value="Acyl-CoA_dh_N"/>
    <property type="match status" value="1"/>
</dbReference>
<sequence>MPHLELEEDYQDLSDMVRDFADQVVAPVSAKHDEEHSFPYEVIAQMGEMGLFGLPFPEEFGGQGGDYFALALALEQLGRVDQSVAITLEAGVSLGAMPVYRFGTQEQKEEWLPHLTSAKALAGFGLTEPEAGSDAGGTKTTAVLRDGNWVINGRKEFITNSGTDITKLITATAVTGETIGKDGKPKKEISTILVPTSTPGFTAEKAYNKVGWNASDTHPLSFSNATVPEENLLGERGRGYANFLSILDEGRIAIAALATGAAQGCVDESVKYAKQRQAFGRNIGEYQAIQFKIARMQTRAHSARLAYYAAASKMLAGKPFKTEAAIAKLVAGEAAMDNARDATQVFGGYGFMNEFVVSRHYRDSKILEIGEGTTEVQLMLISRELGL</sequence>
<dbReference type="SUPFAM" id="SSF56645">
    <property type="entry name" value="Acyl-CoA dehydrogenase NM domain-like"/>
    <property type="match status" value="1"/>
</dbReference>
<gene>
    <name evidence="10" type="ORF">BHE16_04245</name>
</gene>
<evidence type="ECO:0000256" key="1">
    <source>
        <dbReference type="ARBA" id="ARBA00001974"/>
    </source>
</evidence>
<dbReference type="FunFam" id="1.10.540.10:FF:000002">
    <property type="entry name" value="Acyl-CoA dehydrogenase FadE19"/>
    <property type="match status" value="1"/>
</dbReference>
<dbReference type="PROSITE" id="PS00072">
    <property type="entry name" value="ACYL_COA_DH_1"/>
    <property type="match status" value="1"/>
</dbReference>
<keyword evidence="3 6" id="KW-0285">Flavoprotein</keyword>
<evidence type="ECO:0000313" key="11">
    <source>
        <dbReference type="Proteomes" id="UP000183530"/>
    </source>
</evidence>
<comment type="cofactor">
    <cofactor evidence="1 6">
        <name>FAD</name>
        <dbReference type="ChEBI" id="CHEBI:57692"/>
    </cofactor>
</comment>
<evidence type="ECO:0000259" key="9">
    <source>
        <dbReference type="Pfam" id="PF02771"/>
    </source>
</evidence>
<protein>
    <submittedName>
        <fullName evidence="10">Acyl-CoA dehydrogenase</fullName>
    </submittedName>
</protein>
<evidence type="ECO:0000256" key="4">
    <source>
        <dbReference type="ARBA" id="ARBA00022827"/>
    </source>
</evidence>
<dbReference type="Gene3D" id="1.20.140.10">
    <property type="entry name" value="Butyryl-CoA Dehydrogenase, subunit A, domain 3"/>
    <property type="match status" value="1"/>
</dbReference>
<dbReference type="InterPro" id="IPR013786">
    <property type="entry name" value="AcylCoA_DH/ox_N"/>
</dbReference>
<evidence type="ECO:0000256" key="3">
    <source>
        <dbReference type="ARBA" id="ARBA00022630"/>
    </source>
</evidence>
<evidence type="ECO:0000313" key="10">
    <source>
        <dbReference type="EMBL" id="APF40358.1"/>
    </source>
</evidence>
<dbReference type="Gene3D" id="1.10.540.10">
    <property type="entry name" value="Acyl-CoA dehydrogenase/oxidase, N-terminal domain"/>
    <property type="match status" value="1"/>
</dbReference>
<reference evidence="10 11" key="1">
    <citation type="submission" date="2016-11" db="EMBL/GenBank/DDBJ databases">
        <title>Genome sequencing of Zhihengliuella aestuarii B18 antagonistic to Plasmodiophora brassicae.</title>
        <authorList>
            <person name="Luo Y."/>
        </authorList>
    </citation>
    <scope>NUCLEOTIDE SEQUENCE [LARGE SCALE GENOMIC DNA]</scope>
    <source>
        <strain evidence="10 11">B18</strain>
    </source>
</reference>
<dbReference type="AlphaFoldDB" id="A0A1L2ZMV0"/>
<dbReference type="GO" id="GO:0003995">
    <property type="term" value="F:acyl-CoA dehydrogenase activity"/>
    <property type="evidence" value="ECO:0007669"/>
    <property type="project" value="InterPro"/>
</dbReference>
<dbReference type="STRING" id="556325.BHE16_04245"/>
<name>A0A1L2ZMV0_9MICC</name>
<keyword evidence="4 6" id="KW-0274">FAD</keyword>
<comment type="similarity">
    <text evidence="2 6">Belongs to the acyl-CoA dehydrogenase family.</text>
</comment>
<keyword evidence="5 6" id="KW-0560">Oxidoreductase</keyword>
<dbReference type="SUPFAM" id="SSF47203">
    <property type="entry name" value="Acyl-CoA dehydrogenase C-terminal domain-like"/>
    <property type="match status" value="1"/>
</dbReference>
<dbReference type="Gene3D" id="2.40.110.10">
    <property type="entry name" value="Butyryl-CoA Dehydrogenase, subunit A, domain 2"/>
    <property type="match status" value="1"/>
</dbReference>
<evidence type="ECO:0000256" key="6">
    <source>
        <dbReference type="RuleBase" id="RU362125"/>
    </source>
</evidence>
<feature type="domain" description="Acyl-CoA dehydrogenase/oxidase N-terminal" evidence="9">
    <location>
        <begin position="8"/>
        <end position="117"/>
    </location>
</feature>
<dbReference type="PANTHER" id="PTHR43884:SF12">
    <property type="entry name" value="ISOVALERYL-COA DEHYDROGENASE, MITOCHONDRIAL-RELATED"/>
    <property type="match status" value="1"/>
</dbReference>
<organism evidence="10 11">
    <name type="scientific">Neomicrococcus aestuarii</name>
    <dbReference type="NCBI Taxonomy" id="556325"/>
    <lineage>
        <taxon>Bacteria</taxon>
        <taxon>Bacillati</taxon>
        <taxon>Actinomycetota</taxon>
        <taxon>Actinomycetes</taxon>
        <taxon>Micrococcales</taxon>
        <taxon>Micrococcaceae</taxon>
        <taxon>Neomicrococcus</taxon>
    </lineage>
</organism>
<dbReference type="RefSeq" id="WP_071893839.1">
    <property type="nucleotide sequence ID" value="NZ_CP018135.1"/>
</dbReference>
<dbReference type="InterPro" id="IPR006091">
    <property type="entry name" value="Acyl-CoA_Oxase/DH_mid-dom"/>
</dbReference>
<keyword evidence="11" id="KW-1185">Reference proteome</keyword>
<dbReference type="Pfam" id="PF00441">
    <property type="entry name" value="Acyl-CoA_dh_1"/>
    <property type="match status" value="1"/>
</dbReference>
<dbReference type="InterPro" id="IPR009075">
    <property type="entry name" value="AcylCo_DH/oxidase_C"/>
</dbReference>
<evidence type="ECO:0000256" key="2">
    <source>
        <dbReference type="ARBA" id="ARBA00009347"/>
    </source>
</evidence>
<dbReference type="GO" id="GO:0050660">
    <property type="term" value="F:flavin adenine dinucleotide binding"/>
    <property type="evidence" value="ECO:0007669"/>
    <property type="project" value="InterPro"/>
</dbReference>
<feature type="domain" description="Acyl-CoA dehydrogenase/oxidase C-terminal" evidence="7">
    <location>
        <begin position="237"/>
        <end position="385"/>
    </location>
</feature>
<dbReference type="FunFam" id="1.20.140.10:FF:000001">
    <property type="entry name" value="Acyl-CoA dehydrogenase"/>
    <property type="match status" value="1"/>
</dbReference>
<dbReference type="FunFam" id="2.40.110.10:FF:000009">
    <property type="entry name" value="Acyl-CoA dehydrogenase"/>
    <property type="match status" value="1"/>
</dbReference>
<dbReference type="PANTHER" id="PTHR43884">
    <property type="entry name" value="ACYL-COA DEHYDROGENASE"/>
    <property type="match status" value="1"/>
</dbReference>